<proteinExistence type="predicted"/>
<comment type="caution">
    <text evidence="2">The sequence shown here is derived from an EMBL/GenBank/DDBJ whole genome shotgun (WGS) entry which is preliminary data.</text>
</comment>
<keyword evidence="1" id="KW-0812">Transmembrane</keyword>
<evidence type="ECO:0000256" key="1">
    <source>
        <dbReference type="SAM" id="Phobius"/>
    </source>
</evidence>
<feature type="transmembrane region" description="Helical" evidence="1">
    <location>
        <begin position="135"/>
        <end position="154"/>
    </location>
</feature>
<evidence type="ECO:0008006" key="4">
    <source>
        <dbReference type="Google" id="ProtNLM"/>
    </source>
</evidence>
<gene>
    <name evidence="2" type="ORF">SAMN05216409_107179</name>
</gene>
<evidence type="ECO:0000313" key="2">
    <source>
        <dbReference type="EMBL" id="SEQ65236.1"/>
    </source>
</evidence>
<sequence>MSSSKPGVAACGRSLAFTYGIAGYAPFDNKSRIWSVFDISAKLVGMKLVRAHFTSLAWMLVAAVLLNGLACSFGHGIMHGQTYRLPSPHETTVEMDHHVHHHAMAAAPDTHQGSIPMVDSSHDSAIKQLAVSDCAFAGTLPLALMVFTALSWLLRHKRQRLYHLDADCRRPPRDAFPCLNPRAP</sequence>
<dbReference type="Proteomes" id="UP000183210">
    <property type="component" value="Unassembled WGS sequence"/>
</dbReference>
<name>A0A9X8MDC1_9PSED</name>
<keyword evidence="1" id="KW-1133">Transmembrane helix</keyword>
<reference evidence="2 3" key="1">
    <citation type="submission" date="2016-10" db="EMBL/GenBank/DDBJ databases">
        <authorList>
            <person name="Varghese N."/>
            <person name="Submissions S."/>
        </authorList>
    </citation>
    <scope>NUCLEOTIDE SEQUENCE [LARGE SCALE GENOMIC DNA]</scope>
    <source>
        <strain evidence="2 3">LMG 21974</strain>
    </source>
</reference>
<protein>
    <recommendedName>
        <fullName evidence="4">DUF2946 domain-containing protein</fullName>
    </recommendedName>
</protein>
<organism evidence="2 3">
    <name type="scientific">Pseudomonas lutea</name>
    <dbReference type="NCBI Taxonomy" id="243924"/>
    <lineage>
        <taxon>Bacteria</taxon>
        <taxon>Pseudomonadati</taxon>
        <taxon>Pseudomonadota</taxon>
        <taxon>Gammaproteobacteria</taxon>
        <taxon>Pseudomonadales</taxon>
        <taxon>Pseudomonadaceae</taxon>
        <taxon>Pseudomonas</taxon>
    </lineage>
</organism>
<feature type="transmembrane region" description="Helical" evidence="1">
    <location>
        <begin position="56"/>
        <end position="78"/>
    </location>
</feature>
<keyword evidence="1" id="KW-0472">Membrane</keyword>
<accession>A0A9X8MDC1</accession>
<evidence type="ECO:0000313" key="3">
    <source>
        <dbReference type="Proteomes" id="UP000183210"/>
    </source>
</evidence>
<dbReference type="EMBL" id="FOEV01000007">
    <property type="protein sequence ID" value="SEQ65236.1"/>
    <property type="molecule type" value="Genomic_DNA"/>
</dbReference>
<dbReference type="AlphaFoldDB" id="A0A9X8MDC1"/>